<name>A0A1H8Y5W7_9PSEU</name>
<sequence length="528" mass="54637">MITWGDVRRWDAAALGGVADALNDRCARLVAVNDDVEGMAEFDGWTGDAATAATARGTALTTALEQRVAEASAVRRGAHEVQAAVERLSVYVRDTDDLAAHNGFTLDDGGRLTAVPGPPVPSDAAAARQRAQTELTDRVEQILRQATDVDADFAAILTRAANGEITDQGATSLAQAADAGSAQSGLSTQGPPPGGTPGDNRAWWDSLPDTTQATILRDDPDLVRNLDGIPVTDRDAANRGVLQREMARLQGDPSEDAKAKLRGLEAIRTRLDGTGPGHPQAYLVGLDTSGDGKAIVAAGNPDTSVNVATSVPGTGSELAKIGGDLDRSDKMWQSATTAGSPSTSVITWVGYDAPNELWDAASEKYADDGKAALSGFEDGLRASHDGPPSHNTVVGHSYGTTVVGHAARDGGLNADDLIFVASPGVGVDHANQLHLDGISQADVGQHVHSTVAEHDMIKLTNIGIPGHDVALGPSPADADFGGQVFASAPGTKGPWYEGGLSGAAHSQYWEDNNPSLRSFGRIIAGKPA</sequence>
<evidence type="ECO:0000313" key="3">
    <source>
        <dbReference type="EMBL" id="SEP47477.1"/>
    </source>
</evidence>
<protein>
    <submittedName>
        <fullName evidence="3">Alpha/beta hydrolase</fullName>
    </submittedName>
</protein>
<dbReference type="STRING" id="394193.SAMN04489732_111138"/>
<keyword evidence="3" id="KW-0378">Hydrolase</keyword>
<dbReference type="Proteomes" id="UP000198582">
    <property type="component" value="Unassembled WGS sequence"/>
</dbReference>
<gene>
    <name evidence="3" type="ORF">SAMN04489732_111138</name>
</gene>
<dbReference type="AlphaFoldDB" id="A0A1H8Y5W7"/>
<evidence type="ECO:0000259" key="2">
    <source>
        <dbReference type="Pfam" id="PF06259"/>
    </source>
</evidence>
<keyword evidence="4" id="KW-1185">Reference proteome</keyword>
<accession>A0A1H8Y5W7</accession>
<dbReference type="OrthoDB" id="5969911at2"/>
<dbReference type="RefSeq" id="WP_091620204.1">
    <property type="nucleotide sequence ID" value="NZ_FOEF01000011.1"/>
</dbReference>
<dbReference type="EMBL" id="FOEF01000011">
    <property type="protein sequence ID" value="SEP47477.1"/>
    <property type="molecule type" value="Genomic_DNA"/>
</dbReference>
<evidence type="ECO:0000313" key="4">
    <source>
        <dbReference type="Proteomes" id="UP000198582"/>
    </source>
</evidence>
<feature type="region of interest" description="Disordered" evidence="1">
    <location>
        <begin position="174"/>
        <end position="206"/>
    </location>
</feature>
<reference evidence="3 4" key="1">
    <citation type="submission" date="2016-10" db="EMBL/GenBank/DDBJ databases">
        <authorList>
            <person name="de Groot N.N."/>
        </authorList>
    </citation>
    <scope>NUCLEOTIDE SEQUENCE [LARGE SCALE GENOMIC DNA]</scope>
    <source>
        <strain evidence="3 4">DSM 44993</strain>
    </source>
</reference>
<dbReference type="GO" id="GO:0016787">
    <property type="term" value="F:hydrolase activity"/>
    <property type="evidence" value="ECO:0007669"/>
    <property type="project" value="UniProtKB-KW"/>
</dbReference>
<dbReference type="InterPro" id="IPR010427">
    <property type="entry name" value="DUF1023"/>
</dbReference>
<dbReference type="InterPro" id="IPR029058">
    <property type="entry name" value="AB_hydrolase_fold"/>
</dbReference>
<organism evidence="3 4">
    <name type="scientific">Amycolatopsis saalfeldensis</name>
    <dbReference type="NCBI Taxonomy" id="394193"/>
    <lineage>
        <taxon>Bacteria</taxon>
        <taxon>Bacillati</taxon>
        <taxon>Actinomycetota</taxon>
        <taxon>Actinomycetes</taxon>
        <taxon>Pseudonocardiales</taxon>
        <taxon>Pseudonocardiaceae</taxon>
        <taxon>Amycolatopsis</taxon>
    </lineage>
</organism>
<feature type="domain" description="DUF1023" evidence="2">
    <location>
        <begin position="287"/>
        <end position="437"/>
    </location>
</feature>
<dbReference type="Pfam" id="PF06259">
    <property type="entry name" value="Abhydrolase_8"/>
    <property type="match status" value="1"/>
</dbReference>
<feature type="compositionally biased region" description="Low complexity" evidence="1">
    <location>
        <begin position="174"/>
        <end position="185"/>
    </location>
</feature>
<proteinExistence type="predicted"/>
<evidence type="ECO:0000256" key="1">
    <source>
        <dbReference type="SAM" id="MobiDB-lite"/>
    </source>
</evidence>
<dbReference type="SUPFAM" id="SSF53474">
    <property type="entry name" value="alpha/beta-Hydrolases"/>
    <property type="match status" value="1"/>
</dbReference>